<evidence type="ECO:0000256" key="1">
    <source>
        <dbReference type="SAM" id="MobiDB-lite"/>
    </source>
</evidence>
<dbReference type="EMBL" id="VKHT01000157">
    <property type="protein sequence ID" value="MBB0244004.1"/>
    <property type="molecule type" value="Genomic_DNA"/>
</dbReference>
<dbReference type="Proteomes" id="UP000538929">
    <property type="component" value="Unassembled WGS sequence"/>
</dbReference>
<keyword evidence="3" id="KW-1185">Reference proteome</keyword>
<organism evidence="2 3">
    <name type="scientific">Streptomyces alkaliphilus</name>
    <dbReference type="NCBI Taxonomy" id="1472722"/>
    <lineage>
        <taxon>Bacteria</taxon>
        <taxon>Bacillati</taxon>
        <taxon>Actinomycetota</taxon>
        <taxon>Actinomycetes</taxon>
        <taxon>Kitasatosporales</taxon>
        <taxon>Streptomycetaceae</taxon>
        <taxon>Streptomyces</taxon>
    </lineage>
</organism>
<feature type="region of interest" description="Disordered" evidence="1">
    <location>
        <begin position="1"/>
        <end position="20"/>
    </location>
</feature>
<accession>A0A7W3TBV6</accession>
<protein>
    <submittedName>
        <fullName evidence="2">Uncharacterized protein</fullName>
    </submittedName>
</protein>
<proteinExistence type="predicted"/>
<evidence type="ECO:0000313" key="2">
    <source>
        <dbReference type="EMBL" id="MBB0244004.1"/>
    </source>
</evidence>
<dbReference type="AlphaFoldDB" id="A0A7W3TBV6"/>
<evidence type="ECO:0000313" key="3">
    <source>
        <dbReference type="Proteomes" id="UP000538929"/>
    </source>
</evidence>
<gene>
    <name evidence="2" type="ORF">FNQ90_07745</name>
</gene>
<comment type="caution">
    <text evidence="2">The sequence shown here is derived from an EMBL/GenBank/DDBJ whole genome shotgun (WGS) entry which is preliminary data.</text>
</comment>
<sequence length="1276" mass="137154">MTVRTADGSVSPGVTLRPHGDQHLLINNGNGTFTLNGSDGSFVHGGPKLDRAPLTAGGSGLVRAFEGNGPLVLLDDNLARIAGLKVTRTPGGNIRVGNGNHEFDLFTANGQLTHTVRTAPAPAPAGGAAAGPVTPPPAGSLLTVTDVRTNDSFPVIRASDGADSLFLDTNALRALDGDLNVLGPLTREGTDLRLNDPRGGVHAGGFRRYDAGGDLRFERINIVHGNAMRPNEHFEITIPSAAGEKPTWVRVTPGHPAGPGARGWFDGGTVDTKGLENGRVRLLDAGKVEVFERRVLPGGDVLDFHRASTSTEFGLLNQRGVWSRIDGDGAVVGHGTRHFGESTRSWFDVQTHNGFDVRVRHFRENPDGGHVLADMRTHAFLQGGHDATWVRFDADFKPIASGTREFTHGRGWRDHAFDPATGNKTLVHERFGRFNPLTAADNRSYLQRVITEDGTIKPDWTTISAHGKENAFGKTLKSGEFLEGRRLMEQRPPAWLRNTMLPINGNSLANTAPWLGGGGLWNTLTRADGLHQAFSLTLKAAPDGAVTARGARFIASDASTLDISAAGAVTGHTRKLFHGTTLTVGDVTLPPGATRRDGYLPWKDGDNGLQGHRSFADADINAVTLPNGVTGDVRWVDRYPGAAGVEDWYTPTPHRPAGGTDPDWRIARIGLTDGRTIDFRAAPEVRATPLTDSAAHRLDIAPGPGRGPDHTVYDPQGVPVARADTFPNPTPGGAGTISVRGGGGFDSPSLIGSRMTFSWSADVNGTNPTGVRKVNFDRSMDRWAWDRESFQDFGRVGTNDHHLLREHRLLADGVTLDAWRVTKTDGGVEWQWRKVDRHGNDLRFDTGAPGTQIRTWHDANGDLLPDWQPGARWVDTVHRGVGPPYVVQEMPFQPRITAADSFGDAPLRVREYVATPDKLGDALAIGPTRGEWREFDNGIVVRAREKAPDGTFLVSEEWQKHALRFDSTDPTVVIGGRNIAGYVRSTDGGPGPLALAGRDGNFLGNLNEFRGWDRMLREVNRWEWRGTSEGVPGYRALGLKSAQSISIDFLQDWLLDFTMNLTAYGIIAGVNGHEFTDTDVLKAMFGATVSSGTKSLITGGHHLHKRGGPGKVGLSSADQGQPFHRRPNDDSWAAEFAGNEKVTRWRAGSYDFGVNFATSSLAGFINGAAMSAIFGVRDANGDIVRLSGLDALREGAIGMASGALGGLSVGLGKTILQQTLGGRLWHRQGFFDIFVVGGLGKIAEKSFGGLFLTGTLRDLNPPDWRIPPAPDAGGVG</sequence>
<feature type="region of interest" description="Disordered" evidence="1">
    <location>
        <begin position="1108"/>
        <end position="1127"/>
    </location>
</feature>
<name>A0A7W3TBV6_9ACTN</name>
<reference evidence="3" key="1">
    <citation type="submission" date="2019-10" db="EMBL/GenBank/DDBJ databases">
        <title>Streptomyces sp. nov., a novel actinobacterium isolated from alkaline environment.</title>
        <authorList>
            <person name="Golinska P."/>
        </authorList>
    </citation>
    <scope>NUCLEOTIDE SEQUENCE [LARGE SCALE GENOMIC DNA]</scope>
    <source>
        <strain evidence="3">DSM 42118</strain>
    </source>
</reference>